<comment type="caution">
    <text evidence="2">The sequence shown here is derived from an EMBL/GenBank/DDBJ whole genome shotgun (WGS) entry which is preliminary data.</text>
</comment>
<evidence type="ECO:0000313" key="2">
    <source>
        <dbReference type="EMBL" id="KHJ35228.1"/>
    </source>
</evidence>
<feature type="region of interest" description="Disordered" evidence="1">
    <location>
        <begin position="86"/>
        <end position="105"/>
    </location>
</feature>
<dbReference type="AlphaFoldDB" id="A0A0B1PAF7"/>
<keyword evidence="3" id="KW-1185">Reference proteome</keyword>
<sequence length="156" mass="17446">MVCFRSLDISLIDIHIIELVSLLLLRSTLKEPIPSFNNEAISRLQDIENKQRTYSEAASKVKPSNIASQRQTPIFRQNLTTTQGGDAMDLSANQLRPQGPISPEEKERRRINGLCYYCGRGKHKASECKIKNSFSSAQGFAVDTVVNNYSGKEEAL</sequence>
<proteinExistence type="predicted"/>
<dbReference type="EMBL" id="JNVN01000470">
    <property type="protein sequence ID" value="KHJ35228.1"/>
    <property type="molecule type" value="Genomic_DNA"/>
</dbReference>
<evidence type="ECO:0008006" key="4">
    <source>
        <dbReference type="Google" id="ProtNLM"/>
    </source>
</evidence>
<reference evidence="2 3" key="1">
    <citation type="journal article" date="2014" name="BMC Genomics">
        <title>Adaptive genomic structural variation in the grape powdery mildew pathogen, Erysiphe necator.</title>
        <authorList>
            <person name="Jones L."/>
            <person name="Riaz S."/>
            <person name="Morales-Cruz A."/>
            <person name="Amrine K.C."/>
            <person name="McGuire B."/>
            <person name="Gubler W.D."/>
            <person name="Walker M.A."/>
            <person name="Cantu D."/>
        </authorList>
    </citation>
    <scope>NUCLEOTIDE SEQUENCE [LARGE SCALE GENOMIC DNA]</scope>
    <source>
        <strain evidence="3">c</strain>
    </source>
</reference>
<dbReference type="HOGENOM" id="CLU_1688037_0_0_1"/>
<accession>A0A0B1PAF7</accession>
<gene>
    <name evidence="2" type="ORF">EV44_g3222</name>
</gene>
<organism evidence="2 3">
    <name type="scientific">Uncinula necator</name>
    <name type="common">Grape powdery mildew</name>
    <dbReference type="NCBI Taxonomy" id="52586"/>
    <lineage>
        <taxon>Eukaryota</taxon>
        <taxon>Fungi</taxon>
        <taxon>Dikarya</taxon>
        <taxon>Ascomycota</taxon>
        <taxon>Pezizomycotina</taxon>
        <taxon>Leotiomycetes</taxon>
        <taxon>Erysiphales</taxon>
        <taxon>Erysiphaceae</taxon>
        <taxon>Erysiphe</taxon>
    </lineage>
</organism>
<evidence type="ECO:0000313" key="3">
    <source>
        <dbReference type="Proteomes" id="UP000030854"/>
    </source>
</evidence>
<dbReference type="Proteomes" id="UP000030854">
    <property type="component" value="Unassembled WGS sequence"/>
</dbReference>
<name>A0A0B1PAF7_UNCNE</name>
<evidence type="ECO:0000256" key="1">
    <source>
        <dbReference type="SAM" id="MobiDB-lite"/>
    </source>
</evidence>
<protein>
    <recommendedName>
        <fullName evidence="4">CCHC-type domain-containing protein</fullName>
    </recommendedName>
</protein>